<sequence>MLSPNGYLQRIKIVLILLVLVTLNSVAGNSSKKKDSGKCYAMTDNTKKIYEVYLDAGASPLPTPRTINISTKFIGEGSAYRASDGRVYAFQVAGDNYGPSDLYAINLNCGTETKIVESIISGAVDGAEFYYDPLLGREILYIVSGENHSKLYAFDTKNWSLMSGYPKDIYGDEDGLSSLAIDPMSGEAYGVDDYNYDKKRPKIYKLDLATGKTTFLVKTESVVDAEGLAYASDGHLYIEDETNLDGRKIYRVDLQTGKLTPSANLEGTVGDFESIACNGTQMAIDYPSITIESKEIMEGDSGITVLSFDITLDKLAYKDVTFKYLLENQTAIKDKDFIDATATVTIPKGSIKTVVKVQIKGDIDVESDETFIIKLKNIKNALVKKDSAIGKIINDDRVITIGDRVWVDSNFNGKQDYAESGYDKPIVVKLYDKNSNFVIETKTDKSGIYSFENLVANKYYFVKFSVPVGYTVSPRDQSGSCSDSDVDESGKSRLNLYESSNDCMDMGIYIKPEPKIDIEKATNGVDADKETDAVAVQFGSEIKWSYTVSNRGNVVLKNISAKDVKTGAISCPKSSLDKNESMECTIKKSVAIEGLYGDTAKVTAKTEQGVEVEDSDPSYYRGSEELKPKIKIEKATNGVDADKASEAVELEYDSAVTWSFVVSNIGNVKLKSIVVNDDKEGKVVCPKSTLEAGNSMTCTPKRGKADEGLYKNVAKVEAKSTTGTVVYDSDSSHYRGGEKPVNDPVPPVAKDDYKSGDIGKAVTLKTLQNDSDADGDIDASTLKLIHTDATDNGKKLVVVGEGIWSVDINSGDITFTPEEGFIDDPTPVEYKVADSKGNWSNIAKEIVDYPDSGKAIIGDRVWFDMNKNGKQDANEVGLEGIKVELYDNDEKIKESVTDDNGSYSFINLTAGEYFIKFITKDGWTLTKKDIGSDDIDSDADIESGKTDAILVENGDTNVSWDAGMYQIPKPKISLEKLTNGGNIANIIVGDTVNWSYRVKNSGNVNLSNIELVDTKEGLVSCPQDSLVINEEMVCKKTGVAILGYYENNATVKSLTPDGKEVKASDSSHYTGKDAPVELGALGDKVWLDINRDGIQNSGEAGISGVKVKLFDINKKEIATTQTNENGNYSFENLEPKEYRVVFTIPTGYNVTKQNQGADDTKDSDTNTNGQTALITVIAGEEIKSIDMGIYQAPAKLGNRVWYDSNENGIQDGDERGIAGVKVELYTHNDKLIATKSTNSQGIYQFDELAPNRYFVKFIAPNSYIISPKDKGINDSKDSDADATGKTEVVTLVAGQEDNSLDMGLFQKPVKLGDRVWYDANKNGIQDSGESGIKDVKVELYRANGEFVAVTRTDSSGLYLFDGLIPDDYYIIFTPSAGYAISDKDKGGDDTKDSDANSAGRTSVFTLESGKDNATIDMGLYQQRVSFGDFVWLDINHNGIQDEGENGVKDVNITLFGTNGAVASMMTDENGNYIFTGIAPGDYYAEFKLLPSGHILSPKNEGDDRERDSDVYKNSDNRFVTEETTLIAGQNSLGWDMGIYKTICPPSKAVLGDLVWNDVNKNGIQDIGESGIEGIKVALYNYNTDEKIATTTTNENGNYEFTSIEVGEYYLIFDIPKGYFVSLQDQDDNDALDSDTNREGRTDVITLQAGKMNSTVDMGLHQKGATIGDRVWYDENSNGIQDEGELGVNGVSVTLRDSTGTTIDTTTTNASGEYHFTNVNIGTYSVEFGNLPTDYIFSLQDQGGDDTKDSDVDRSGKTENFSVGGAVDIVTIDAGIRRYDMPSSSIDIAQGASGDTITIAVLANDSMGTYSFNLSTLKITTTMDGAIVSEDGKTIRVAGEGVWRVNPTTGAISFTPKDGFIGDPTPISYSVEDTHGNQTGAEVKINYPPVANSDSVNGARGQVIVIHALDNDKATSSPLDPTTLRLIDPINSSEVERVEVIGQGVWSVNSLGTVIFTPEDGFSSTPTPIEYIVRESEGDISNRATITIIYPTAVDDTLTIEPNQTLPYVVDVTANDSEAIVVSSVTIGCANQGVKELTVNGEGKWVVNSNGSITFTPIDGFLGDPTDIKYTIELSTDERSNCATVDIRHRVNIIIGQDEVNSIVINNDIGRANGSEPIVINILDNDRGDFNSSSIVLIDANGNMDTRIVVVGEGVWSVANGVVTFIPEEGFRGTPTPIRYRILDINRRESGEGNISIEGECVCETYKSDVPSLGLSGIILILSLVSFVGGFLFRREKRNINII</sequence>
<feature type="domain" description="DUF7507" evidence="7">
    <location>
        <begin position="969"/>
        <end position="1062"/>
    </location>
</feature>
<dbReference type="PANTHER" id="PTHR23303">
    <property type="entry name" value="CARBOXYPEPTIDASE REGULATORY REGION-CONTAINING"/>
    <property type="match status" value="1"/>
</dbReference>
<feature type="domain" description="CshA" evidence="6">
    <location>
        <begin position="744"/>
        <end position="838"/>
    </location>
</feature>
<evidence type="ECO:0000256" key="1">
    <source>
        <dbReference type="ARBA" id="ARBA00004613"/>
    </source>
</evidence>
<evidence type="ECO:0000259" key="7">
    <source>
        <dbReference type="Pfam" id="PF24346"/>
    </source>
</evidence>
<dbReference type="Pfam" id="PF24346">
    <property type="entry name" value="DUF7507"/>
    <property type="match status" value="3"/>
</dbReference>
<dbReference type="InterPro" id="IPR051417">
    <property type="entry name" value="SDr/BOS_complex"/>
</dbReference>
<organism evidence="8">
    <name type="scientific">hydrothermal vent metagenome</name>
    <dbReference type="NCBI Taxonomy" id="652676"/>
    <lineage>
        <taxon>unclassified sequences</taxon>
        <taxon>metagenomes</taxon>
        <taxon>ecological metagenomes</taxon>
    </lineage>
</organism>
<feature type="domain" description="SD-repeat containing protein B" evidence="5">
    <location>
        <begin position="1080"/>
        <end position="1189"/>
    </location>
</feature>
<feature type="domain" description="SD-repeat containing protein B" evidence="5">
    <location>
        <begin position="1664"/>
        <end position="1775"/>
    </location>
</feature>
<evidence type="ECO:0000256" key="4">
    <source>
        <dbReference type="SAM" id="Phobius"/>
    </source>
</evidence>
<evidence type="ECO:0000259" key="6">
    <source>
        <dbReference type="Pfam" id="PF19076"/>
    </source>
</evidence>
<dbReference type="GO" id="GO:0005576">
    <property type="term" value="C:extracellular region"/>
    <property type="evidence" value="ECO:0007669"/>
    <property type="project" value="UniProtKB-SubCell"/>
</dbReference>
<dbReference type="Pfam" id="PF17210">
    <property type="entry name" value="SdrD_B"/>
    <property type="match status" value="8"/>
</dbReference>
<feature type="domain" description="CshA" evidence="6">
    <location>
        <begin position="1888"/>
        <end position="1979"/>
    </location>
</feature>
<feature type="domain" description="CshA" evidence="6">
    <location>
        <begin position="2124"/>
        <end position="2185"/>
    </location>
</feature>
<feature type="domain" description="SD-repeat containing protein B" evidence="5">
    <location>
        <begin position="1310"/>
        <end position="1419"/>
    </location>
</feature>
<evidence type="ECO:0008006" key="9">
    <source>
        <dbReference type="Google" id="ProtNLM"/>
    </source>
</evidence>
<dbReference type="InterPro" id="IPR038081">
    <property type="entry name" value="CalX-like_sf"/>
</dbReference>
<dbReference type="Gene3D" id="2.60.40.10">
    <property type="entry name" value="Immunoglobulins"/>
    <property type="match status" value="8"/>
</dbReference>
<reference evidence="8" key="1">
    <citation type="submission" date="2016-10" db="EMBL/GenBank/DDBJ databases">
        <authorList>
            <person name="de Groot N.N."/>
        </authorList>
    </citation>
    <scope>NUCLEOTIDE SEQUENCE</scope>
</reference>
<dbReference type="PANTHER" id="PTHR23303:SF15">
    <property type="entry name" value="COLOSSIN-A"/>
    <property type="match status" value="1"/>
</dbReference>
<feature type="domain" description="SD-repeat containing protein B" evidence="5">
    <location>
        <begin position="400"/>
        <end position="507"/>
    </location>
</feature>
<gene>
    <name evidence="8" type="ORF">MNB_SV-12-357</name>
</gene>
<feature type="domain" description="DUF7507" evidence="7">
    <location>
        <begin position="628"/>
        <end position="728"/>
    </location>
</feature>
<keyword evidence="2" id="KW-0964">Secreted</keyword>
<keyword evidence="4" id="KW-1133">Transmembrane helix</keyword>
<keyword evidence="4" id="KW-0812">Transmembrane</keyword>
<name>A0A1W1C3V7_9ZZZZ</name>
<comment type="subcellular location">
    <subcellularLocation>
        <location evidence="1">Secreted</location>
    </subcellularLocation>
</comment>
<feature type="domain" description="CshA" evidence="6">
    <location>
        <begin position="1806"/>
        <end position="1881"/>
    </location>
</feature>
<dbReference type="InterPro" id="IPR033764">
    <property type="entry name" value="Sdr_B"/>
</dbReference>
<evidence type="ECO:0000259" key="5">
    <source>
        <dbReference type="Pfam" id="PF17210"/>
    </source>
</evidence>
<dbReference type="Pfam" id="PF19076">
    <property type="entry name" value="CshA_repeat"/>
    <property type="match status" value="4"/>
</dbReference>
<dbReference type="NCBIfam" id="TIGR04225">
    <property type="entry name" value="CshA_fibril_rpt"/>
    <property type="match status" value="2"/>
</dbReference>
<evidence type="ECO:0000256" key="3">
    <source>
        <dbReference type="ARBA" id="ARBA00022729"/>
    </source>
</evidence>
<feature type="domain" description="SD-repeat containing protein B" evidence="5">
    <location>
        <begin position="1194"/>
        <end position="1304"/>
    </location>
</feature>
<feature type="domain" description="SD-repeat containing protein B" evidence="5">
    <location>
        <begin position="1549"/>
        <end position="1659"/>
    </location>
</feature>
<dbReference type="SUPFAM" id="SSF117074">
    <property type="entry name" value="Hypothetical protein PA1324"/>
    <property type="match status" value="8"/>
</dbReference>
<keyword evidence="3" id="KW-0732">Signal</keyword>
<dbReference type="EMBL" id="FPHE01000096">
    <property type="protein sequence ID" value="SFV60401.1"/>
    <property type="molecule type" value="Genomic_DNA"/>
</dbReference>
<accession>A0A1W1C3V7</accession>
<dbReference type="InterPro" id="IPR026395">
    <property type="entry name" value="CshA_fibril"/>
</dbReference>
<proteinExistence type="predicted"/>
<feature type="domain" description="DUF7507" evidence="7">
    <location>
        <begin position="514"/>
        <end position="614"/>
    </location>
</feature>
<protein>
    <recommendedName>
        <fullName evidence="9">Alkaline phosphatase</fullName>
    </recommendedName>
</protein>
<feature type="domain" description="SD-repeat containing protein B" evidence="5">
    <location>
        <begin position="1425"/>
        <end position="1538"/>
    </location>
</feature>
<dbReference type="SUPFAM" id="SSF141072">
    <property type="entry name" value="CalX-like"/>
    <property type="match status" value="1"/>
</dbReference>
<dbReference type="Pfam" id="PF17963">
    <property type="entry name" value="Big_9"/>
    <property type="match status" value="1"/>
</dbReference>
<dbReference type="Gene3D" id="2.60.40.2030">
    <property type="match status" value="1"/>
</dbReference>
<keyword evidence="4" id="KW-0472">Membrane</keyword>
<feature type="domain" description="SD-repeat containing protein B" evidence="5">
    <location>
        <begin position="856"/>
        <end position="964"/>
    </location>
</feature>
<dbReference type="SUPFAM" id="SSF63825">
    <property type="entry name" value="YWTD domain"/>
    <property type="match status" value="1"/>
</dbReference>
<dbReference type="InterPro" id="IPR055354">
    <property type="entry name" value="DUF7507"/>
</dbReference>
<evidence type="ECO:0000256" key="2">
    <source>
        <dbReference type="ARBA" id="ARBA00022525"/>
    </source>
</evidence>
<dbReference type="InterPro" id="IPR013783">
    <property type="entry name" value="Ig-like_fold"/>
</dbReference>
<feature type="transmembrane region" description="Helical" evidence="4">
    <location>
        <begin position="2212"/>
        <end position="2232"/>
    </location>
</feature>
<evidence type="ECO:0000313" key="8">
    <source>
        <dbReference type="EMBL" id="SFV60401.1"/>
    </source>
</evidence>